<dbReference type="PANTHER" id="PTHR30363">
    <property type="entry name" value="HTH-TYPE TRANSCRIPTIONAL REGULATOR SRLR-RELATED"/>
    <property type="match status" value="1"/>
</dbReference>
<keyword evidence="5" id="KW-1185">Reference proteome</keyword>
<dbReference type="EMBL" id="JAEKJR010000002">
    <property type="protein sequence ID" value="MBN8430673.1"/>
    <property type="molecule type" value="Genomic_DNA"/>
</dbReference>
<protein>
    <submittedName>
        <fullName evidence="4">DeoR family transcriptional regulator</fullName>
    </submittedName>
</protein>
<dbReference type="InterPro" id="IPR047779">
    <property type="entry name" value="AgaR-like"/>
</dbReference>
<evidence type="ECO:0000259" key="3">
    <source>
        <dbReference type="SMART" id="SM00420"/>
    </source>
</evidence>
<reference evidence="4 5" key="1">
    <citation type="submission" date="2020-12" db="EMBL/GenBank/DDBJ databases">
        <title>Oil enriched cultivation method for isolating marine PHA-producing bacteria.</title>
        <authorList>
            <person name="Zheng W."/>
            <person name="Yu S."/>
            <person name="Huang Y."/>
        </authorList>
    </citation>
    <scope>NUCLEOTIDE SEQUENCE [LARGE SCALE GENOMIC DNA]</scope>
    <source>
        <strain evidence="4 5">SN0-2</strain>
    </source>
</reference>
<dbReference type="InterPro" id="IPR050313">
    <property type="entry name" value="Carb_Metab_HTH_regulators"/>
</dbReference>
<dbReference type="InterPro" id="IPR001034">
    <property type="entry name" value="DeoR_HTH"/>
</dbReference>
<dbReference type="InterPro" id="IPR014036">
    <property type="entry name" value="DeoR-like_C"/>
</dbReference>
<dbReference type="InterPro" id="IPR036388">
    <property type="entry name" value="WH-like_DNA-bd_sf"/>
</dbReference>
<evidence type="ECO:0000313" key="4">
    <source>
        <dbReference type="EMBL" id="MBN8430673.1"/>
    </source>
</evidence>
<dbReference type="SUPFAM" id="SSF46785">
    <property type="entry name" value="Winged helix' DNA-binding domain"/>
    <property type="match status" value="1"/>
</dbReference>
<sequence length="256" mass="28327">MTANTIERRHDIVQTTIDAGRVQVPELAEKYGVSTVTIRGDLNYLHQKGLLVRTRGGAVASNRVSPELSVREKVTEHLDIKRRIAATAAREVREQDTIILDSGTTTAEMASELQHFRRLVVMTNGLNVAQKLVDAEGVEVLMTGGSLRKKSLSFYGRAAEDALQCYHFDKVFLGVDGIDFQGGITTHFEYEANLNRLMCKVARQVIAVTDSSKFKRSGVHKICDFSDIDILITDRGIPEAFHEALTDAGVRVVIVD</sequence>
<keyword evidence="2" id="KW-0804">Transcription</keyword>
<dbReference type="Gene3D" id="3.40.50.1360">
    <property type="match status" value="1"/>
</dbReference>
<dbReference type="InterPro" id="IPR037171">
    <property type="entry name" value="NagB/RpiA_transferase-like"/>
</dbReference>
<dbReference type="Pfam" id="PF00455">
    <property type="entry name" value="DeoRC"/>
    <property type="match status" value="1"/>
</dbReference>
<evidence type="ECO:0000256" key="2">
    <source>
        <dbReference type="ARBA" id="ARBA00023163"/>
    </source>
</evidence>
<proteinExistence type="predicted"/>
<comment type="caution">
    <text evidence="4">The sequence shown here is derived from an EMBL/GenBank/DDBJ whole genome shotgun (WGS) entry which is preliminary data.</text>
</comment>
<dbReference type="Proteomes" id="UP000664293">
    <property type="component" value="Unassembled WGS sequence"/>
</dbReference>
<name>A0ABS3E5U1_9GAMM</name>
<evidence type="ECO:0000256" key="1">
    <source>
        <dbReference type="ARBA" id="ARBA00023015"/>
    </source>
</evidence>
<dbReference type="NCBIfam" id="NF040755">
    <property type="entry name" value="AgaR"/>
    <property type="match status" value="1"/>
</dbReference>
<dbReference type="SMART" id="SM01134">
    <property type="entry name" value="DeoRC"/>
    <property type="match status" value="1"/>
</dbReference>
<keyword evidence="1" id="KW-0805">Transcription regulation</keyword>
<dbReference type="InterPro" id="IPR036390">
    <property type="entry name" value="WH_DNA-bd_sf"/>
</dbReference>
<dbReference type="SMART" id="SM00420">
    <property type="entry name" value="HTH_DEOR"/>
    <property type="match status" value="1"/>
</dbReference>
<dbReference type="Pfam" id="PF08220">
    <property type="entry name" value="HTH_DeoR"/>
    <property type="match status" value="1"/>
</dbReference>
<dbReference type="PRINTS" id="PR00037">
    <property type="entry name" value="HTHLACR"/>
</dbReference>
<organism evidence="4 5">
    <name type="scientific">Microbulbifer salipaludis</name>
    <dbReference type="NCBI Taxonomy" id="187980"/>
    <lineage>
        <taxon>Bacteria</taxon>
        <taxon>Pseudomonadati</taxon>
        <taxon>Pseudomonadota</taxon>
        <taxon>Gammaproteobacteria</taxon>
        <taxon>Cellvibrionales</taxon>
        <taxon>Microbulbiferaceae</taxon>
        <taxon>Microbulbifer</taxon>
    </lineage>
</organism>
<accession>A0ABS3E5U1</accession>
<dbReference type="RefSeq" id="WP_207000803.1">
    <property type="nucleotide sequence ID" value="NZ_JAEKJR010000002.1"/>
</dbReference>
<gene>
    <name evidence="4" type="ORF">JF535_07400</name>
</gene>
<dbReference type="PANTHER" id="PTHR30363:SF44">
    <property type="entry name" value="AGA OPERON TRANSCRIPTIONAL REPRESSOR-RELATED"/>
    <property type="match status" value="1"/>
</dbReference>
<feature type="domain" description="HTH deoR-type" evidence="3">
    <location>
        <begin position="8"/>
        <end position="60"/>
    </location>
</feature>
<evidence type="ECO:0000313" key="5">
    <source>
        <dbReference type="Proteomes" id="UP000664293"/>
    </source>
</evidence>
<dbReference type="SUPFAM" id="SSF100950">
    <property type="entry name" value="NagB/RpiA/CoA transferase-like"/>
    <property type="match status" value="1"/>
</dbReference>
<dbReference type="Gene3D" id="1.10.10.10">
    <property type="entry name" value="Winged helix-like DNA-binding domain superfamily/Winged helix DNA-binding domain"/>
    <property type="match status" value="1"/>
</dbReference>